<accession>A0A1H8YN44</accession>
<dbReference type="RefSeq" id="WP_091628345.1">
    <property type="nucleotide sequence ID" value="NZ_FOEF01000029.1"/>
</dbReference>
<protein>
    <recommendedName>
        <fullName evidence="3">IrrE N-terminal-like domain-containing protein</fullName>
    </recommendedName>
</protein>
<proteinExistence type="predicted"/>
<dbReference type="AlphaFoldDB" id="A0A1H8YN44"/>
<dbReference type="Gene3D" id="1.10.10.2910">
    <property type="match status" value="1"/>
</dbReference>
<evidence type="ECO:0008006" key="3">
    <source>
        <dbReference type="Google" id="ProtNLM"/>
    </source>
</evidence>
<evidence type="ECO:0000313" key="2">
    <source>
        <dbReference type="Proteomes" id="UP000198582"/>
    </source>
</evidence>
<evidence type="ECO:0000313" key="1">
    <source>
        <dbReference type="EMBL" id="SEP53579.1"/>
    </source>
</evidence>
<dbReference type="EMBL" id="FOEF01000029">
    <property type="protein sequence ID" value="SEP53579.1"/>
    <property type="molecule type" value="Genomic_DNA"/>
</dbReference>
<reference evidence="1 2" key="1">
    <citation type="submission" date="2016-10" db="EMBL/GenBank/DDBJ databases">
        <authorList>
            <person name="de Groot N.N."/>
        </authorList>
    </citation>
    <scope>NUCLEOTIDE SEQUENCE [LARGE SCALE GENOMIC DNA]</scope>
    <source>
        <strain evidence="1 2">DSM 44993</strain>
    </source>
</reference>
<dbReference type="Proteomes" id="UP000198582">
    <property type="component" value="Unassembled WGS sequence"/>
</dbReference>
<keyword evidence="2" id="KW-1185">Reference proteome</keyword>
<dbReference type="STRING" id="394193.SAMN04489732_1294"/>
<dbReference type="OrthoDB" id="4144896at2"/>
<organism evidence="1 2">
    <name type="scientific">Amycolatopsis saalfeldensis</name>
    <dbReference type="NCBI Taxonomy" id="394193"/>
    <lineage>
        <taxon>Bacteria</taxon>
        <taxon>Bacillati</taxon>
        <taxon>Actinomycetota</taxon>
        <taxon>Actinomycetes</taxon>
        <taxon>Pseudonocardiales</taxon>
        <taxon>Pseudonocardiaceae</taxon>
        <taxon>Amycolatopsis</taxon>
    </lineage>
</organism>
<name>A0A1H8YN44_9PSEU</name>
<sequence length="182" mass="20376">MSERQLRRRYRDLLRSLDVQPPLDVAELCRRLGAVRGKPIELVAHAIPEPGPFGAWITSPRAEYIFYQKNTSRLHQDHIILHELGHILAGHPGTEHDDSLVAEFSSDADEAGLRAAYPDIPLDAVRLASRRSEYDSEQEHEAETVATIILDWASMLDATASRSSQGWARGMDTALGDRLGWL</sequence>
<gene>
    <name evidence="1" type="ORF">SAMN04489732_1294</name>
</gene>